<name>A0A917SE95_9ACTN</name>
<evidence type="ECO:0000313" key="2">
    <source>
        <dbReference type="EMBL" id="GGL74294.1"/>
    </source>
</evidence>
<dbReference type="EMBL" id="BMMZ01000010">
    <property type="protein sequence ID" value="GGL74294.1"/>
    <property type="molecule type" value="Genomic_DNA"/>
</dbReference>
<dbReference type="AlphaFoldDB" id="A0A917SE95"/>
<sequence length="514" mass="57107">MPQAFGDFSHHGGRIVITALRPTSQMAYELAVDQKVCVRPLLRQVVDRSTGETAVVALPCGATRESVCPSCADKARRLRIQQCAEGWHREDEPEVESTELGDGGADADTHDGSEDDQASVRRVRSTRRRQDAADLPRVQMEDRTVGRVFQAPDGRRYRPSMFVTLTLPSYGKIKSNGAPVDPGTYNYRRAALDALHFAKLVDRFWQNLRRCSGYKVQYFAAVEPQKRLAPHLHAAVRGAIPREIIRQVARATYVQVWWPQFDQAIYVDRLPVWDGSDYVDPDTGELLPTWDGALSALTDEDRAAHVMRLGNRLDIAGIIAPSADADRAVRYLTKYLAKSIASTYSASDGFDPDYEAHIDRLHEELRFLPCSEHCANWLRYGIQPKDAVPALRPGACGSKAHDRENLGVGGRRVLVSRQWSGKTLGEHRADRATVVREALLNAGIVAPEIERLAASVTLTDGEPRFVWQDTKADEATYARVILESVEERARWRQQYEAAKSRSAILVGAGGGPSG</sequence>
<dbReference type="RefSeq" id="WP_308422956.1">
    <property type="nucleotide sequence ID" value="NZ_BMMZ01000010.1"/>
</dbReference>
<dbReference type="Proteomes" id="UP000613840">
    <property type="component" value="Unassembled WGS sequence"/>
</dbReference>
<dbReference type="Pfam" id="PF20199">
    <property type="entry name" value="RepSA"/>
    <property type="match status" value="1"/>
</dbReference>
<gene>
    <name evidence="2" type="ORF">GCM10011575_35690</name>
</gene>
<evidence type="ECO:0000256" key="1">
    <source>
        <dbReference type="SAM" id="MobiDB-lite"/>
    </source>
</evidence>
<keyword evidence="3" id="KW-1185">Reference proteome</keyword>
<protein>
    <recommendedName>
        <fullName evidence="4">Replication initiation protein</fullName>
    </recommendedName>
</protein>
<reference evidence="2" key="1">
    <citation type="journal article" date="2014" name="Int. J. Syst. Evol. Microbiol.">
        <title>Complete genome sequence of Corynebacterium casei LMG S-19264T (=DSM 44701T), isolated from a smear-ripened cheese.</title>
        <authorList>
            <consortium name="US DOE Joint Genome Institute (JGI-PGF)"/>
            <person name="Walter F."/>
            <person name="Albersmeier A."/>
            <person name="Kalinowski J."/>
            <person name="Ruckert C."/>
        </authorList>
    </citation>
    <scope>NUCLEOTIDE SEQUENCE</scope>
    <source>
        <strain evidence="2">CGMCC 4.7306</strain>
    </source>
</reference>
<proteinExistence type="predicted"/>
<reference evidence="2" key="2">
    <citation type="submission" date="2020-09" db="EMBL/GenBank/DDBJ databases">
        <authorList>
            <person name="Sun Q."/>
            <person name="Zhou Y."/>
        </authorList>
    </citation>
    <scope>NUCLEOTIDE SEQUENCE</scope>
    <source>
        <strain evidence="2">CGMCC 4.7306</strain>
    </source>
</reference>
<comment type="caution">
    <text evidence="2">The sequence shown here is derived from an EMBL/GenBank/DDBJ whole genome shotgun (WGS) entry which is preliminary data.</text>
</comment>
<organism evidence="2 3">
    <name type="scientific">Microlunatus endophyticus</name>
    <dbReference type="NCBI Taxonomy" id="1716077"/>
    <lineage>
        <taxon>Bacteria</taxon>
        <taxon>Bacillati</taxon>
        <taxon>Actinomycetota</taxon>
        <taxon>Actinomycetes</taxon>
        <taxon>Propionibacteriales</taxon>
        <taxon>Propionibacteriaceae</taxon>
        <taxon>Microlunatus</taxon>
    </lineage>
</organism>
<feature type="region of interest" description="Disordered" evidence="1">
    <location>
        <begin position="88"/>
        <end position="134"/>
    </location>
</feature>
<evidence type="ECO:0000313" key="3">
    <source>
        <dbReference type="Proteomes" id="UP000613840"/>
    </source>
</evidence>
<dbReference type="InterPro" id="IPR046828">
    <property type="entry name" value="RepSA"/>
</dbReference>
<evidence type="ECO:0008006" key="4">
    <source>
        <dbReference type="Google" id="ProtNLM"/>
    </source>
</evidence>
<accession>A0A917SE95</accession>